<dbReference type="CDD" id="cd11069">
    <property type="entry name" value="CYP_FUM15-like"/>
    <property type="match status" value="1"/>
</dbReference>
<evidence type="ECO:0000313" key="4">
    <source>
        <dbReference type="Proteomes" id="UP001201262"/>
    </source>
</evidence>
<feature type="binding site" description="axial binding residue" evidence="2">
    <location>
        <position position="478"/>
    </location>
    <ligand>
        <name>heme</name>
        <dbReference type="ChEBI" id="CHEBI:30413"/>
    </ligand>
    <ligandPart>
        <name>Fe</name>
        <dbReference type="ChEBI" id="CHEBI:18248"/>
    </ligandPart>
</feature>
<dbReference type="PANTHER" id="PTHR24305:SF166">
    <property type="entry name" value="CYTOCHROME P450 12A4, MITOCHONDRIAL-RELATED"/>
    <property type="match status" value="1"/>
</dbReference>
<dbReference type="GO" id="GO:0016705">
    <property type="term" value="F:oxidoreductase activity, acting on paired donors, with incorporation or reduction of molecular oxygen"/>
    <property type="evidence" value="ECO:0007669"/>
    <property type="project" value="InterPro"/>
</dbReference>
<keyword evidence="3" id="KW-0503">Monooxygenase</keyword>
<keyword evidence="4" id="KW-1185">Reference proteome</keyword>
<dbReference type="GeneID" id="70241205"/>
<organism evidence="3 4">
    <name type="scientific">Talaromyces proteolyticus</name>
    <dbReference type="NCBI Taxonomy" id="1131652"/>
    <lineage>
        <taxon>Eukaryota</taxon>
        <taxon>Fungi</taxon>
        <taxon>Dikarya</taxon>
        <taxon>Ascomycota</taxon>
        <taxon>Pezizomycotina</taxon>
        <taxon>Eurotiomycetes</taxon>
        <taxon>Eurotiomycetidae</taxon>
        <taxon>Eurotiales</taxon>
        <taxon>Trichocomaceae</taxon>
        <taxon>Talaromyces</taxon>
        <taxon>Talaromyces sect. Bacilispori</taxon>
    </lineage>
</organism>
<dbReference type="InterPro" id="IPR002401">
    <property type="entry name" value="Cyt_P450_E_grp-I"/>
</dbReference>
<dbReference type="GO" id="GO:0020037">
    <property type="term" value="F:heme binding"/>
    <property type="evidence" value="ECO:0007669"/>
    <property type="project" value="InterPro"/>
</dbReference>
<dbReference type="SUPFAM" id="SSF48264">
    <property type="entry name" value="Cytochrome P450"/>
    <property type="match status" value="1"/>
</dbReference>
<keyword evidence="2" id="KW-0349">Heme</keyword>
<dbReference type="Proteomes" id="UP001201262">
    <property type="component" value="Unassembled WGS sequence"/>
</dbReference>
<dbReference type="PRINTS" id="PR00463">
    <property type="entry name" value="EP450I"/>
</dbReference>
<comment type="caution">
    <text evidence="3">The sequence shown here is derived from an EMBL/GenBank/DDBJ whole genome shotgun (WGS) entry which is preliminary data.</text>
</comment>
<proteinExistence type="inferred from homology"/>
<dbReference type="GO" id="GO:0004497">
    <property type="term" value="F:monooxygenase activity"/>
    <property type="evidence" value="ECO:0007669"/>
    <property type="project" value="UniProtKB-KW"/>
</dbReference>
<name>A0AAD4KUI3_9EURO</name>
<comment type="cofactor">
    <cofactor evidence="2">
        <name>heme</name>
        <dbReference type="ChEBI" id="CHEBI:30413"/>
    </cofactor>
</comment>
<gene>
    <name evidence="3" type="ORF">BGW36DRAFT_292488</name>
</gene>
<accession>A0AAD4KUI3</accession>
<evidence type="ECO:0000313" key="3">
    <source>
        <dbReference type="EMBL" id="KAH8700231.1"/>
    </source>
</evidence>
<keyword evidence="2" id="KW-0408">Iron</keyword>
<dbReference type="PANTHER" id="PTHR24305">
    <property type="entry name" value="CYTOCHROME P450"/>
    <property type="match status" value="1"/>
</dbReference>
<dbReference type="InterPro" id="IPR050121">
    <property type="entry name" value="Cytochrome_P450_monoxygenase"/>
</dbReference>
<dbReference type="EMBL" id="JAJTJA010000004">
    <property type="protein sequence ID" value="KAH8700231.1"/>
    <property type="molecule type" value="Genomic_DNA"/>
</dbReference>
<dbReference type="InterPro" id="IPR001128">
    <property type="entry name" value="Cyt_P450"/>
</dbReference>
<dbReference type="AlphaFoldDB" id="A0AAD4KUI3"/>
<dbReference type="RefSeq" id="XP_046073937.1">
    <property type="nucleotide sequence ID" value="XM_046210918.1"/>
</dbReference>
<dbReference type="InterPro" id="IPR036396">
    <property type="entry name" value="Cyt_P450_sf"/>
</dbReference>
<comment type="similarity">
    <text evidence="1">Belongs to the cytochrome P450 family.</text>
</comment>
<keyword evidence="3" id="KW-0560">Oxidoreductase</keyword>
<protein>
    <submittedName>
        <fullName evidence="3">P450 monooxygenase</fullName>
    </submittedName>
</protein>
<evidence type="ECO:0000256" key="2">
    <source>
        <dbReference type="PIRSR" id="PIRSR602401-1"/>
    </source>
</evidence>
<reference evidence="3" key="1">
    <citation type="submission" date="2021-12" db="EMBL/GenBank/DDBJ databases">
        <title>Convergent genome expansion in fungi linked to evolution of root-endophyte symbiosis.</title>
        <authorList>
            <consortium name="DOE Joint Genome Institute"/>
            <person name="Ke Y.-H."/>
            <person name="Bonito G."/>
            <person name="Liao H.-L."/>
            <person name="Looney B."/>
            <person name="Rojas-Flechas A."/>
            <person name="Nash J."/>
            <person name="Hameed K."/>
            <person name="Schadt C."/>
            <person name="Martin F."/>
            <person name="Crous P.W."/>
            <person name="Miettinen O."/>
            <person name="Magnuson J.K."/>
            <person name="Labbe J."/>
            <person name="Jacobson D."/>
            <person name="Doktycz M.J."/>
            <person name="Veneault-Fourrey C."/>
            <person name="Kuo A."/>
            <person name="Mondo S."/>
            <person name="Calhoun S."/>
            <person name="Riley R."/>
            <person name="Ohm R."/>
            <person name="LaButti K."/>
            <person name="Andreopoulos B."/>
            <person name="Pangilinan J."/>
            <person name="Nolan M."/>
            <person name="Tritt A."/>
            <person name="Clum A."/>
            <person name="Lipzen A."/>
            <person name="Daum C."/>
            <person name="Barry K."/>
            <person name="Grigoriev I.V."/>
            <person name="Vilgalys R."/>
        </authorList>
    </citation>
    <scope>NUCLEOTIDE SEQUENCE</scope>
    <source>
        <strain evidence="3">PMI_201</strain>
    </source>
</reference>
<dbReference type="FunFam" id="1.10.630.10:FF:000051">
    <property type="entry name" value="Cytochrome P450 monooxygenase (Fum15)"/>
    <property type="match status" value="1"/>
</dbReference>
<dbReference type="Pfam" id="PF00067">
    <property type="entry name" value="p450"/>
    <property type="match status" value="1"/>
</dbReference>
<sequence>MLLAICHHSLPAWPLNLILAQLVGANLVLFATYKVVLYPYLLSPLRHLPRLKGGYPLINHALLTFQRPLGDRLLNVHKTVPNNGIILFRGFFNSESLILTSTATLADILVAHPYDFEKPRPGAEFLSRVLGKGLIVVEGDLHKFQRKNIMPSFSFRSIKNLYPIFWSKSVALTERISTETFGVSPTVDGSGAVTGYVDVNFWSSKVTLDMIGIAGLGRDFNVLSNFDDELVEHYDFITDPSSIQNRILFGLWMAGLKSFAKVFLRSHDQNLTRRTNQLRIICKNLIMEKKQSLKAGSEGSKDLLSTLLESNMFSDDDLVDQLLTFLAAGHETTSSTFIWVVYLLSIHKDIQLQLREEIRANIPHNPEANAEFDLAETLESLPLLNAVCNETLRLYPTVPLTSRVAARDTTICDAHIPKGTRIFMSPWAINRSPDLWGADSEEFKPERWIDEKTGKPNKTGGATNNYCVMTFLHGPRSCIGQGFAKGELRALVAAFIGAFDIELENPSYVPVPSGIVTTKPHDGMPLKIKRVGEWASTIIWK</sequence>
<dbReference type="PRINTS" id="PR00385">
    <property type="entry name" value="P450"/>
</dbReference>
<dbReference type="Gene3D" id="1.10.630.10">
    <property type="entry name" value="Cytochrome P450"/>
    <property type="match status" value="1"/>
</dbReference>
<keyword evidence="2" id="KW-0479">Metal-binding</keyword>
<evidence type="ECO:0000256" key="1">
    <source>
        <dbReference type="ARBA" id="ARBA00010617"/>
    </source>
</evidence>
<dbReference type="GO" id="GO:0005506">
    <property type="term" value="F:iron ion binding"/>
    <property type="evidence" value="ECO:0007669"/>
    <property type="project" value="InterPro"/>
</dbReference>